<evidence type="ECO:0000313" key="1">
    <source>
        <dbReference type="EMBL" id="PJR09701.1"/>
    </source>
</evidence>
<accession>A0A2J0YTR8</accession>
<comment type="caution">
    <text evidence="1">The sequence shown here is derived from an EMBL/GenBank/DDBJ whole genome shotgun (WGS) entry which is preliminary data.</text>
</comment>
<dbReference type="AlphaFoldDB" id="A0A2J0YTR8"/>
<dbReference type="RefSeq" id="WP_100674793.1">
    <property type="nucleotide sequence ID" value="NZ_NJGD01000028.1"/>
</dbReference>
<gene>
    <name evidence="1" type="ORF">CEJ86_30765</name>
</gene>
<dbReference type="Proteomes" id="UP000231987">
    <property type="component" value="Unassembled WGS sequence"/>
</dbReference>
<dbReference type="EMBL" id="NJGD01000028">
    <property type="protein sequence ID" value="PJR09701.1"/>
    <property type="molecule type" value="Genomic_DNA"/>
</dbReference>
<protein>
    <submittedName>
        <fullName evidence="1">Uncharacterized protein</fullName>
    </submittedName>
</protein>
<dbReference type="InterPro" id="IPR036894">
    <property type="entry name" value="YbaB-like_sf"/>
</dbReference>
<name>A0A2J0YTR8_RHIML</name>
<proteinExistence type="predicted"/>
<organism evidence="1 2">
    <name type="scientific">Rhizobium meliloti</name>
    <name type="common">Ensifer meliloti</name>
    <name type="synonym">Sinorhizobium meliloti</name>
    <dbReference type="NCBI Taxonomy" id="382"/>
    <lineage>
        <taxon>Bacteria</taxon>
        <taxon>Pseudomonadati</taxon>
        <taxon>Pseudomonadota</taxon>
        <taxon>Alphaproteobacteria</taxon>
        <taxon>Hyphomicrobiales</taxon>
        <taxon>Rhizobiaceae</taxon>
        <taxon>Sinorhizobium/Ensifer group</taxon>
        <taxon>Sinorhizobium</taxon>
    </lineage>
</organism>
<dbReference type="Gene3D" id="3.30.1310.10">
    <property type="entry name" value="Nucleoid-associated protein YbaB-like domain"/>
    <property type="match status" value="1"/>
</dbReference>
<evidence type="ECO:0000313" key="2">
    <source>
        <dbReference type="Proteomes" id="UP000231987"/>
    </source>
</evidence>
<reference evidence="1 2" key="1">
    <citation type="submission" date="2017-06" db="EMBL/GenBank/DDBJ databases">
        <title>Ensifer strains isolated from leguminous trees and herbs display diverse denitrification phenotypes with some acting as strong N2O sinks.</title>
        <authorList>
            <person name="Woliy K."/>
            <person name="Mania D."/>
            <person name="Bakken L.R."/>
            <person name="Frostegard A."/>
        </authorList>
    </citation>
    <scope>NUCLEOTIDE SEQUENCE [LARGE SCALE GENOMIC DNA]</scope>
    <source>
        <strain evidence="1 2">AC50a</strain>
    </source>
</reference>
<sequence>MAEIHPETLLEFASGPAETVVAEARNLVRIRMDHRFTVQSVELLGEAVDEKVRSDLEGAIGDAFREAMQQVLEQSIHKLRAAAESQNADGQQASRTSPI</sequence>